<evidence type="ECO:0000313" key="4">
    <source>
        <dbReference type="Proteomes" id="UP000308230"/>
    </source>
</evidence>
<dbReference type="RefSeq" id="WP_138128612.1">
    <property type="nucleotide sequence ID" value="NZ_SWLG01000018.1"/>
</dbReference>
<dbReference type="SUPFAM" id="SSF46785">
    <property type="entry name" value="Winged helix' DNA-binding domain"/>
    <property type="match status" value="1"/>
</dbReference>
<dbReference type="PANTHER" id="PTHR43252">
    <property type="entry name" value="TRANSCRIPTIONAL REGULATOR YQJI"/>
    <property type="match status" value="1"/>
</dbReference>
<protein>
    <submittedName>
        <fullName evidence="3">PadR family transcriptional regulator</fullName>
    </submittedName>
</protein>
<keyword evidence="4" id="KW-1185">Reference proteome</keyword>
<accession>A0A5R9EX77</accession>
<organism evidence="3 4">
    <name type="scientific">Exobacillus caeni</name>
    <dbReference type="NCBI Taxonomy" id="2574798"/>
    <lineage>
        <taxon>Bacteria</taxon>
        <taxon>Bacillati</taxon>
        <taxon>Bacillota</taxon>
        <taxon>Bacilli</taxon>
        <taxon>Bacillales</taxon>
        <taxon>Guptibacillaceae</taxon>
        <taxon>Exobacillus</taxon>
    </lineage>
</organism>
<dbReference type="Proteomes" id="UP000308230">
    <property type="component" value="Unassembled WGS sequence"/>
</dbReference>
<dbReference type="PANTHER" id="PTHR43252:SF2">
    <property type="entry name" value="TRANSCRIPTION REGULATOR, PADR-LIKE FAMILY"/>
    <property type="match status" value="1"/>
</dbReference>
<proteinExistence type="predicted"/>
<evidence type="ECO:0000313" key="3">
    <source>
        <dbReference type="EMBL" id="TLS35677.1"/>
    </source>
</evidence>
<dbReference type="Pfam" id="PF10400">
    <property type="entry name" value="Vir_act_alpha_C"/>
    <property type="match status" value="1"/>
</dbReference>
<dbReference type="InterPro" id="IPR005149">
    <property type="entry name" value="Tscrpt_reg_PadR_N"/>
</dbReference>
<name>A0A5R9EX77_9BACL</name>
<feature type="domain" description="Transcription regulator PadR C-terminal" evidence="2">
    <location>
        <begin position="93"/>
        <end position="176"/>
    </location>
</feature>
<dbReference type="InterPro" id="IPR018309">
    <property type="entry name" value="Tscrpt_reg_PadR_C"/>
</dbReference>
<sequence length="181" mass="21731">MALRYALLGLLSKEPSTGYELAQRFKETMTHFWTAHHTQIYRELGKMEKEELVSSKIIHQEEYPDKKIYSIESKGYEDLIQWLARDTVGQPKLKDEQLMRVSLFHLISSKEAITYLNKTKKLHTDGLAFMERWKRLNFPDEKVPKQELGEYLTLEYGMRYMKNWIEWCDWAIEVLEKFDEE</sequence>
<comment type="caution">
    <text evidence="3">The sequence shown here is derived from an EMBL/GenBank/DDBJ whole genome shotgun (WGS) entry which is preliminary data.</text>
</comment>
<evidence type="ECO:0000259" key="2">
    <source>
        <dbReference type="Pfam" id="PF10400"/>
    </source>
</evidence>
<reference evidence="3 4" key="1">
    <citation type="submission" date="2019-04" db="EMBL/GenBank/DDBJ databases">
        <title>Bacillus caeni sp. nov., a bacterium isolated from mangrove sediment.</title>
        <authorList>
            <person name="Huang H."/>
            <person name="Mo K."/>
            <person name="Hu Y."/>
        </authorList>
    </citation>
    <scope>NUCLEOTIDE SEQUENCE [LARGE SCALE GENOMIC DNA]</scope>
    <source>
        <strain evidence="3 4">HB172195</strain>
    </source>
</reference>
<feature type="domain" description="Transcription regulator PadR N-terminal" evidence="1">
    <location>
        <begin position="7"/>
        <end position="79"/>
    </location>
</feature>
<gene>
    <name evidence="3" type="ORF">FCL54_19455</name>
</gene>
<evidence type="ECO:0000259" key="1">
    <source>
        <dbReference type="Pfam" id="PF03551"/>
    </source>
</evidence>
<dbReference type="InterPro" id="IPR036390">
    <property type="entry name" value="WH_DNA-bd_sf"/>
</dbReference>
<dbReference type="OrthoDB" id="9783723at2"/>
<dbReference type="AlphaFoldDB" id="A0A5R9EX77"/>
<dbReference type="InterPro" id="IPR036388">
    <property type="entry name" value="WH-like_DNA-bd_sf"/>
</dbReference>
<dbReference type="EMBL" id="SWLG01000018">
    <property type="protein sequence ID" value="TLS35677.1"/>
    <property type="molecule type" value="Genomic_DNA"/>
</dbReference>
<dbReference type="Gene3D" id="1.10.10.10">
    <property type="entry name" value="Winged helix-like DNA-binding domain superfamily/Winged helix DNA-binding domain"/>
    <property type="match status" value="1"/>
</dbReference>
<dbReference type="Gene3D" id="6.10.140.190">
    <property type="match status" value="1"/>
</dbReference>
<dbReference type="Pfam" id="PF03551">
    <property type="entry name" value="PadR"/>
    <property type="match status" value="1"/>
</dbReference>